<sequence length="183" mass="20141">MARTKKPATTGDMIRTLLVIVVPVALIIIFFSRTLPDYPVQEVDWRPVLAEARKNAPYPVLAPEGLPDTWRPTKAAWVAKGEPHLNGDASVRNLWELGFLDPHDVYLSLHQGDARPELFVDDVTRQGYADGQSAVGGQTWVRYISPDERTRSLVLTSPKVTTIVVGDTTYEALEAFAGTLTAG</sequence>
<dbReference type="STRING" id="1032480.MLP_43700"/>
<dbReference type="HOGENOM" id="CLU_095244_2_0_11"/>
<keyword evidence="1" id="KW-0812">Transmembrane</keyword>
<dbReference type="InterPro" id="IPR025339">
    <property type="entry name" value="DUF4245"/>
</dbReference>
<dbReference type="KEGG" id="mph:MLP_43700"/>
<dbReference type="EMBL" id="AP012204">
    <property type="protein sequence ID" value="BAK37384.1"/>
    <property type="molecule type" value="Genomic_DNA"/>
</dbReference>
<dbReference type="Proteomes" id="UP000007947">
    <property type="component" value="Chromosome"/>
</dbReference>
<accession>F5XSX6</accession>
<evidence type="ECO:0000313" key="3">
    <source>
        <dbReference type="Proteomes" id="UP000007947"/>
    </source>
</evidence>
<dbReference type="RefSeq" id="WP_013865218.1">
    <property type="nucleotide sequence ID" value="NC_015635.1"/>
</dbReference>
<dbReference type="eggNOG" id="ENOG5033C4E">
    <property type="taxonomic scope" value="Bacteria"/>
</dbReference>
<name>F5XSX6_MICPN</name>
<keyword evidence="3" id="KW-1185">Reference proteome</keyword>
<evidence type="ECO:0000313" key="2">
    <source>
        <dbReference type="EMBL" id="BAK37384.1"/>
    </source>
</evidence>
<reference evidence="2 3" key="1">
    <citation type="submission" date="2011-05" db="EMBL/GenBank/DDBJ databases">
        <title>Whole genome sequence of Microlunatus phosphovorus NM-1.</title>
        <authorList>
            <person name="Hosoyama A."/>
            <person name="Sasaki K."/>
            <person name="Harada T."/>
            <person name="Igarashi R."/>
            <person name="Kawakoshi A."/>
            <person name="Sasagawa M."/>
            <person name="Fukada J."/>
            <person name="Nakamura S."/>
            <person name="Katano Y."/>
            <person name="Hanada S."/>
            <person name="Kamagata Y."/>
            <person name="Nakamura N."/>
            <person name="Yamazaki S."/>
            <person name="Fujita N."/>
        </authorList>
    </citation>
    <scope>NUCLEOTIDE SEQUENCE [LARGE SCALE GENOMIC DNA]</scope>
    <source>
        <strain evidence="3">ATCC 700054 / DSM 10555 / JCM 9379 / NBRC 101784 / NCIMB 13414 / VKM Ac-1990 / NM-1</strain>
    </source>
</reference>
<dbReference type="AlphaFoldDB" id="F5XSX6"/>
<organism evidence="2 3">
    <name type="scientific">Microlunatus phosphovorus (strain ATCC 700054 / DSM 10555 / JCM 9379 / NBRC 101784 / NCIMB 13414 / VKM Ac-1990 / NM-1)</name>
    <dbReference type="NCBI Taxonomy" id="1032480"/>
    <lineage>
        <taxon>Bacteria</taxon>
        <taxon>Bacillati</taxon>
        <taxon>Actinomycetota</taxon>
        <taxon>Actinomycetes</taxon>
        <taxon>Propionibacteriales</taxon>
        <taxon>Propionibacteriaceae</taxon>
        <taxon>Microlunatus</taxon>
    </lineage>
</organism>
<gene>
    <name evidence="2" type="ordered locus">MLP_43700</name>
</gene>
<keyword evidence="1" id="KW-1133">Transmembrane helix</keyword>
<dbReference type="Pfam" id="PF14030">
    <property type="entry name" value="DUF4245"/>
    <property type="match status" value="1"/>
</dbReference>
<proteinExistence type="predicted"/>
<protein>
    <recommendedName>
        <fullName evidence="4">DUF4245 domain-containing protein</fullName>
    </recommendedName>
</protein>
<keyword evidence="1" id="KW-0472">Membrane</keyword>
<dbReference type="OrthoDB" id="3827115at2"/>
<evidence type="ECO:0008006" key="4">
    <source>
        <dbReference type="Google" id="ProtNLM"/>
    </source>
</evidence>
<feature type="transmembrane region" description="Helical" evidence="1">
    <location>
        <begin position="12"/>
        <end position="31"/>
    </location>
</feature>
<evidence type="ECO:0000256" key="1">
    <source>
        <dbReference type="SAM" id="Phobius"/>
    </source>
</evidence>